<comment type="catalytic activity">
    <reaction evidence="4">
        <text>alpha-D-galactosyl-(1-&gt;3)-1D-myo-inositol + sucrose = raffinose + myo-inositol</text>
        <dbReference type="Rhea" id="RHEA:20161"/>
        <dbReference type="ChEBI" id="CHEBI:16634"/>
        <dbReference type="ChEBI" id="CHEBI:17268"/>
        <dbReference type="ChEBI" id="CHEBI:17505"/>
        <dbReference type="ChEBI" id="CHEBI:17992"/>
        <dbReference type="EC" id="2.4.1.82"/>
    </reaction>
</comment>
<sequence length="1199" mass="133039">MGQKFHYSFFRISKDSNLKASVEKYKNLRLQALKIAPGSFSSTLEIESALLNTEWAARLTSDKTETFACSATPVLNGEKQQFTTTPTAPATWVAQLTLRGPLSSEEFALPAESGQKPSGRGEFEEERWQMLSLFTHPEHRGQGLGRKLCQEALDYLRVYRKRPSVVRVRLMVKPDNHATVGLYQKLGFEETGRCTLAEALVANGDAALLPEDISGEKYTTRSGLIMTGLDMLVRYELPLVKKKLPAMSVSDIVAVSRPSSPVARQSTTKTLYARPSQMSLFARLVSYPPLAEVTCVKRPRKSSTCPDQDKLRFTVVLSSSTSFLEQDWKVDIWHNILDNANWVALPLVKCEPENTTTIIGEHRISRAFHHYTFSSEIELPPTAGKANFTIRYKTGNDADWHWASQRRYVKDGELVWGPKGRILKPLSLPLDSTETGTTSEKTPRDEISEYIENLSSEIDVEARKSEAPGSLLWSIAGKVPAAEGETSGRKNLTLGLPKLYLRHFCLVRVWTPWLGPRHGQAKFQTNEDAVLCSFLRSDGLNLVLLGVSGISNVLTVFRSGDNGEIIVDARNDNSEEAKFEVLASVGEDFEVCISALIYEARKVARGFTTEVALPIISDTPPEPDSPIGDDVVVVEKDVRTQWLADWYEGLTYCTWNGLGPKLTEDKILHALDSLKSHGISVSNLIIDDNWQSLDKQGEEQWSRGWKDFEANGEGFPAGLGSTTARIRQENPSIEHIGVWHALMGYWGGISPDGDLVKKYKTKEVRKKDRHVGDTMLAIDPDDIQRFYEDFFSFLTSNGVDAVKTDAQFFLDSLDNAEDRRRFILSYQDAWTIASLRYFGTRAISCMSMTPQHIFHSHIPTTKPRILLRNSDDFYPDVADSHPWHIFCNAHNALLTSHLNVIPDWDMFQTDHPYASFHAAARCVSGGPIYITDKPGQHNVKLIHQITAPTTRGTSTILRPSVVGRTLDVYHNYNEGNILRIGTYSGWARTGSGIIGLFNISPADTASIVPLIAFPGVDSSSPSGDHDRYVIRSFSTGIISDIMTPSSGPHAMVSVSLESKGWEILTAYPVRSFTLEGSRGCSTSSSMVSLMTHVAVLGLLGKMTGVAAIVNSDVRVVGSGRLQFDINLKALGVLGIYHSALETKDIDDHVMVMVSGLAVPRQTVWKDRDKVLAVDVFRAWSALGLDAGWSNEVRVQVFIS</sequence>
<dbReference type="Proteomes" id="UP000509510">
    <property type="component" value="Chromosome I"/>
</dbReference>
<dbReference type="Pfam" id="PF00583">
    <property type="entry name" value="Acetyltransf_1"/>
    <property type="match status" value="1"/>
</dbReference>
<dbReference type="EMBL" id="CP055898">
    <property type="protein sequence ID" value="QKX54455.1"/>
    <property type="molecule type" value="Genomic_DNA"/>
</dbReference>
<dbReference type="GO" id="GO:0004557">
    <property type="term" value="F:alpha-galactosidase activity"/>
    <property type="evidence" value="ECO:0007669"/>
    <property type="project" value="UniProtKB-EC"/>
</dbReference>
<dbReference type="KEGG" id="trg:TRUGW13939_01541"/>
<dbReference type="PANTHER" id="PTHR31268">
    <property type="match status" value="1"/>
</dbReference>
<dbReference type="Pfam" id="PF05691">
    <property type="entry name" value="Raffinose_syn"/>
    <property type="match status" value="1"/>
</dbReference>
<evidence type="ECO:0000259" key="5">
    <source>
        <dbReference type="PROSITE" id="PS51186"/>
    </source>
</evidence>
<evidence type="ECO:0000256" key="3">
    <source>
        <dbReference type="ARBA" id="ARBA00023277"/>
    </source>
</evidence>
<dbReference type="InterPro" id="IPR008811">
    <property type="entry name" value="Glycosyl_hydrolases_36"/>
</dbReference>
<evidence type="ECO:0000256" key="2">
    <source>
        <dbReference type="ARBA" id="ARBA00007240"/>
    </source>
</evidence>
<keyword evidence="7" id="KW-1185">Reference proteome</keyword>
<dbReference type="GeneID" id="55989052"/>
<dbReference type="SUPFAM" id="SSF51445">
    <property type="entry name" value="(Trans)glycosidases"/>
    <property type="match status" value="1"/>
</dbReference>
<dbReference type="Gene3D" id="3.40.630.30">
    <property type="match status" value="1"/>
</dbReference>
<evidence type="ECO:0000313" key="6">
    <source>
        <dbReference type="EMBL" id="QKX54455.1"/>
    </source>
</evidence>
<dbReference type="Gene3D" id="3.20.20.70">
    <property type="entry name" value="Aldolase class I"/>
    <property type="match status" value="1"/>
</dbReference>
<dbReference type="RefSeq" id="XP_035340634.1">
    <property type="nucleotide sequence ID" value="XM_035484741.1"/>
</dbReference>
<dbReference type="InterPro" id="IPR013785">
    <property type="entry name" value="Aldolase_TIM"/>
</dbReference>
<dbReference type="InterPro" id="IPR000182">
    <property type="entry name" value="GNAT_dom"/>
</dbReference>
<name>A0A7H8QLP2_TALRU</name>
<dbReference type="CDD" id="cd04301">
    <property type="entry name" value="NAT_SF"/>
    <property type="match status" value="1"/>
</dbReference>
<dbReference type="OrthoDB" id="4664297at2759"/>
<dbReference type="PROSITE" id="PS51186">
    <property type="entry name" value="GNAT"/>
    <property type="match status" value="1"/>
</dbReference>
<dbReference type="InterPro" id="IPR017853">
    <property type="entry name" value="GH"/>
</dbReference>
<dbReference type="GO" id="GO:0047274">
    <property type="term" value="F:galactinol-sucrose galactosyltransferase activity"/>
    <property type="evidence" value="ECO:0007669"/>
    <property type="project" value="UniProtKB-EC"/>
</dbReference>
<comment type="similarity">
    <text evidence="2">Belongs to the glycosyl hydrolases 36 family.</text>
</comment>
<organism evidence="6 7">
    <name type="scientific">Talaromyces rugulosus</name>
    <name type="common">Penicillium rugulosum</name>
    <dbReference type="NCBI Taxonomy" id="121627"/>
    <lineage>
        <taxon>Eukaryota</taxon>
        <taxon>Fungi</taxon>
        <taxon>Dikarya</taxon>
        <taxon>Ascomycota</taxon>
        <taxon>Pezizomycotina</taxon>
        <taxon>Eurotiomycetes</taxon>
        <taxon>Eurotiomycetidae</taxon>
        <taxon>Eurotiales</taxon>
        <taxon>Trichocomaceae</taxon>
        <taxon>Talaromyces</taxon>
        <taxon>Talaromyces sect. Islandici</taxon>
    </lineage>
</organism>
<evidence type="ECO:0000256" key="4">
    <source>
        <dbReference type="ARBA" id="ARBA00049426"/>
    </source>
</evidence>
<gene>
    <name evidence="6" type="ORF">TRUGW13939_01541</name>
</gene>
<protein>
    <recommendedName>
        <fullName evidence="5">N-acetyltransferase domain-containing protein</fullName>
    </recommendedName>
</protein>
<dbReference type="SUPFAM" id="SSF55729">
    <property type="entry name" value="Acyl-CoA N-acyltransferases (Nat)"/>
    <property type="match status" value="1"/>
</dbReference>
<accession>A0A7H8QLP2</accession>
<feature type="domain" description="N-acetyltransferase" evidence="5">
    <location>
        <begin position="70"/>
        <end position="210"/>
    </location>
</feature>
<comment type="catalytic activity">
    <reaction evidence="1">
        <text>Hydrolysis of terminal, non-reducing alpha-D-galactose residues in alpha-D-galactosides, including galactose oligosaccharides, galactomannans and galactolipids.</text>
        <dbReference type="EC" id="3.2.1.22"/>
    </reaction>
</comment>
<dbReference type="FunFam" id="3.20.20.70:FF:000222">
    <property type="entry name" value="Raffinose synthase Sip1 protein"/>
    <property type="match status" value="1"/>
</dbReference>
<evidence type="ECO:0000313" key="7">
    <source>
        <dbReference type="Proteomes" id="UP000509510"/>
    </source>
</evidence>
<dbReference type="InterPro" id="IPR016181">
    <property type="entry name" value="Acyl_CoA_acyltransferase"/>
</dbReference>
<reference evidence="7" key="1">
    <citation type="submission" date="2020-06" db="EMBL/GenBank/DDBJ databases">
        <title>A chromosome-scale genome assembly of Talaromyces rugulosus W13939.</title>
        <authorList>
            <person name="Wang B."/>
            <person name="Guo L."/>
            <person name="Ye K."/>
            <person name="Wang L."/>
        </authorList>
    </citation>
    <scope>NUCLEOTIDE SEQUENCE [LARGE SCALE GENOMIC DNA]</scope>
    <source>
        <strain evidence="7">W13939</strain>
    </source>
</reference>
<keyword evidence="3" id="KW-0119">Carbohydrate metabolism</keyword>
<dbReference type="PANTHER" id="PTHR31268:SF32">
    <property type="entry name" value="GALACTINOL--SUCROSE GALACTOSYLTRANSFERASE 2-RELATED"/>
    <property type="match status" value="1"/>
</dbReference>
<dbReference type="GO" id="GO:0016747">
    <property type="term" value="F:acyltransferase activity, transferring groups other than amino-acyl groups"/>
    <property type="evidence" value="ECO:0007669"/>
    <property type="project" value="InterPro"/>
</dbReference>
<dbReference type="AlphaFoldDB" id="A0A7H8QLP2"/>
<proteinExistence type="inferred from homology"/>
<evidence type="ECO:0000256" key="1">
    <source>
        <dbReference type="ARBA" id="ARBA00001255"/>
    </source>
</evidence>